<evidence type="ECO:0000313" key="1">
    <source>
        <dbReference type="EMBL" id="GIJ64639.1"/>
    </source>
</evidence>
<protein>
    <submittedName>
        <fullName evidence="1">Uncharacterized protein</fullName>
    </submittedName>
</protein>
<proteinExistence type="predicted"/>
<reference evidence="1" key="1">
    <citation type="submission" date="2021-01" db="EMBL/GenBank/DDBJ databases">
        <title>Whole genome shotgun sequence of Virgisporangium aurantiacum NBRC 16421.</title>
        <authorList>
            <person name="Komaki H."/>
            <person name="Tamura T."/>
        </authorList>
    </citation>
    <scope>NUCLEOTIDE SEQUENCE</scope>
    <source>
        <strain evidence="1">NBRC 16421</strain>
    </source>
</reference>
<evidence type="ECO:0000313" key="2">
    <source>
        <dbReference type="Proteomes" id="UP000612585"/>
    </source>
</evidence>
<dbReference type="AlphaFoldDB" id="A0A8J3ZI45"/>
<name>A0A8J3ZI45_9ACTN</name>
<gene>
    <name evidence="1" type="ORF">Vau01_121550</name>
</gene>
<dbReference type="EMBL" id="BOPG01000123">
    <property type="protein sequence ID" value="GIJ64639.1"/>
    <property type="molecule type" value="Genomic_DNA"/>
</dbReference>
<dbReference type="Proteomes" id="UP000612585">
    <property type="component" value="Unassembled WGS sequence"/>
</dbReference>
<accession>A0A8J3ZI45</accession>
<dbReference type="RefSeq" id="WP_204013749.1">
    <property type="nucleotide sequence ID" value="NZ_BOPG01000123.1"/>
</dbReference>
<organism evidence="1 2">
    <name type="scientific">Virgisporangium aurantiacum</name>
    <dbReference type="NCBI Taxonomy" id="175570"/>
    <lineage>
        <taxon>Bacteria</taxon>
        <taxon>Bacillati</taxon>
        <taxon>Actinomycetota</taxon>
        <taxon>Actinomycetes</taxon>
        <taxon>Micromonosporales</taxon>
        <taxon>Micromonosporaceae</taxon>
        <taxon>Virgisporangium</taxon>
    </lineage>
</organism>
<sequence>MDERGGSPDEEKVRLAYADEAYGQDRHMSWPPGRNEPHTEVLDGFEDLASRASASMRGAFDEDLPGEVERGRVDHRFVGVDGDDLSPRLTAQHQ</sequence>
<comment type="caution">
    <text evidence="1">The sequence shown here is derived from an EMBL/GenBank/DDBJ whole genome shotgun (WGS) entry which is preliminary data.</text>
</comment>
<keyword evidence="2" id="KW-1185">Reference proteome</keyword>